<comment type="caution">
    <text evidence="1">The sequence shown here is derived from an EMBL/GenBank/DDBJ whole genome shotgun (WGS) entry which is preliminary data.</text>
</comment>
<dbReference type="OrthoDB" id="443402at2759"/>
<dbReference type="Proteomes" id="UP000605986">
    <property type="component" value="Unassembled WGS sequence"/>
</dbReference>
<dbReference type="EMBL" id="JAADJG010000518">
    <property type="protein sequence ID" value="KAF4445541.1"/>
    <property type="molecule type" value="Genomic_DNA"/>
</dbReference>
<accession>A0A8H4K8U0</accession>
<proteinExistence type="predicted"/>
<keyword evidence="2" id="KW-1185">Reference proteome</keyword>
<dbReference type="AlphaFoldDB" id="A0A8H4K8U0"/>
<evidence type="ECO:0000313" key="2">
    <source>
        <dbReference type="Proteomes" id="UP000605986"/>
    </source>
</evidence>
<organism evidence="1 2">
    <name type="scientific">Fusarium austroafricanum</name>
    <dbReference type="NCBI Taxonomy" id="2364996"/>
    <lineage>
        <taxon>Eukaryota</taxon>
        <taxon>Fungi</taxon>
        <taxon>Dikarya</taxon>
        <taxon>Ascomycota</taxon>
        <taxon>Pezizomycotina</taxon>
        <taxon>Sordariomycetes</taxon>
        <taxon>Hypocreomycetidae</taxon>
        <taxon>Hypocreales</taxon>
        <taxon>Nectriaceae</taxon>
        <taxon>Fusarium</taxon>
        <taxon>Fusarium concolor species complex</taxon>
    </lineage>
</organism>
<keyword evidence="1" id="KW-0378">Hydrolase</keyword>
<protein>
    <submittedName>
        <fullName evidence="1">p-loop containing nucleoside triphosphate hydrolase</fullName>
    </submittedName>
</protein>
<name>A0A8H4K8U0_9HYPO</name>
<gene>
    <name evidence="1" type="ORF">F53441_10738</name>
</gene>
<dbReference type="GO" id="GO:0016787">
    <property type="term" value="F:hydrolase activity"/>
    <property type="evidence" value="ECO:0007669"/>
    <property type="project" value="UniProtKB-KW"/>
</dbReference>
<sequence>MDPASIIGTTSAAITFVETIVEIVSIAREVHDTATGELNEHKRLRDVTSALKPGINILLAKRKSHGPLSQEEDSLLRVAEQCQDVAARISRLLDSSQILERLDEQFTLLRQERLTDLEKIRNTLETTLLDISGKSNNIINKIN</sequence>
<reference evidence="1" key="1">
    <citation type="submission" date="2020-01" db="EMBL/GenBank/DDBJ databases">
        <title>Identification and distribution of gene clusters putatively required for synthesis of sphingolipid metabolism inhibitors in phylogenetically diverse species of the filamentous fungus Fusarium.</title>
        <authorList>
            <person name="Kim H.-S."/>
            <person name="Busman M."/>
            <person name="Brown D.W."/>
            <person name="Divon H."/>
            <person name="Uhlig S."/>
            <person name="Proctor R.H."/>
        </authorList>
    </citation>
    <scope>NUCLEOTIDE SEQUENCE</scope>
    <source>
        <strain evidence="1">NRRL 53441</strain>
    </source>
</reference>
<evidence type="ECO:0000313" key="1">
    <source>
        <dbReference type="EMBL" id="KAF4445541.1"/>
    </source>
</evidence>